<organism evidence="1 2">
    <name type="scientific">Pontibacter korlensis</name>
    <dbReference type="NCBI Taxonomy" id="400092"/>
    <lineage>
        <taxon>Bacteria</taxon>
        <taxon>Pseudomonadati</taxon>
        <taxon>Bacteroidota</taxon>
        <taxon>Cytophagia</taxon>
        <taxon>Cytophagales</taxon>
        <taxon>Hymenobacteraceae</taxon>
        <taxon>Pontibacter</taxon>
    </lineage>
</organism>
<gene>
    <name evidence="1" type="ORF">PKOR_17535</name>
</gene>
<dbReference type="KEGG" id="pko:PKOR_17535"/>
<sequence length="154" mass="17943">MVIYDTASVNITFQEQDSLILIRWLHQPDMVMMADAYLNGLQFVCKHPNTLYFCTDQSVIGPLDRELENWLLHDFYPSVYRCLEREIYAAVVFSDAHFKAIVTHYQATTPLPQHFIHFNYFACLQEALQWLSDVKKGQEIAARAPSADLFRTSY</sequence>
<dbReference type="AlphaFoldDB" id="A0A0E3UYM0"/>
<reference evidence="1 2" key="1">
    <citation type="journal article" date="2015" name="Sci. Rep.">
        <title>Unraveling adaptation of Pontibacter korlensis to radiation and infertility in desert through complete genome and comparative transcriptomic analysis.</title>
        <authorList>
            <person name="Dai J."/>
            <person name="Dai W."/>
            <person name="Qiu C."/>
            <person name="Yang Z."/>
            <person name="Zhang Y."/>
            <person name="Zhou M."/>
            <person name="Zhang L."/>
            <person name="Fang C."/>
            <person name="Gao Q."/>
            <person name="Yang Q."/>
            <person name="Li X."/>
            <person name="Wang Z."/>
            <person name="Wang Z."/>
            <person name="Jia Z."/>
            <person name="Chen X."/>
        </authorList>
    </citation>
    <scope>NUCLEOTIDE SEQUENCE [LARGE SCALE GENOMIC DNA]</scope>
    <source>
        <strain evidence="1 2">X14-1T</strain>
    </source>
</reference>
<name>A0A0E3UYM0_9BACT</name>
<dbReference type="EMBL" id="CP009621">
    <property type="protein sequence ID" value="AKD04566.1"/>
    <property type="molecule type" value="Genomic_DNA"/>
</dbReference>
<accession>A0A0E3UYM0</accession>
<dbReference type="HOGENOM" id="CLU_1702661_0_0_10"/>
<dbReference type="OrthoDB" id="851057at2"/>
<evidence type="ECO:0000313" key="2">
    <source>
        <dbReference type="Proteomes" id="UP000033109"/>
    </source>
</evidence>
<evidence type="ECO:0000313" key="1">
    <source>
        <dbReference type="EMBL" id="AKD04566.1"/>
    </source>
</evidence>
<dbReference type="Proteomes" id="UP000033109">
    <property type="component" value="Chromosome"/>
</dbReference>
<proteinExistence type="predicted"/>
<keyword evidence="2" id="KW-1185">Reference proteome</keyword>
<evidence type="ECO:0008006" key="3">
    <source>
        <dbReference type="Google" id="ProtNLM"/>
    </source>
</evidence>
<dbReference type="RefSeq" id="WP_046312428.1">
    <property type="nucleotide sequence ID" value="NZ_CBCSCY010000013.1"/>
</dbReference>
<protein>
    <recommendedName>
        <fullName evidence="3">STAS/SEC14 domain-containing protein</fullName>
    </recommendedName>
</protein>
<dbReference type="PATRIC" id="fig|400092.3.peg.3845"/>